<dbReference type="Gene3D" id="2.40.30.170">
    <property type="match status" value="1"/>
</dbReference>
<keyword evidence="1" id="KW-0812">Transmembrane</keyword>
<gene>
    <name evidence="2" type="ORF">CKY01_01485</name>
</gene>
<dbReference type="PANTHER" id="PTHR30469">
    <property type="entry name" value="MULTIDRUG RESISTANCE PROTEIN MDTA"/>
    <property type="match status" value="1"/>
</dbReference>
<organism evidence="2 3">
    <name type="scientific">Photorhabdus laumondii subsp. clarkei</name>
    <dbReference type="NCBI Taxonomy" id="2029685"/>
    <lineage>
        <taxon>Bacteria</taxon>
        <taxon>Pseudomonadati</taxon>
        <taxon>Pseudomonadota</taxon>
        <taxon>Gammaproteobacteria</taxon>
        <taxon>Enterobacterales</taxon>
        <taxon>Morganellaceae</taxon>
        <taxon>Photorhabdus</taxon>
    </lineage>
</organism>
<dbReference type="EMBL" id="NSCI01000001">
    <property type="protein sequence ID" value="RAW93619.1"/>
    <property type="molecule type" value="Genomic_DNA"/>
</dbReference>
<dbReference type="PANTHER" id="PTHR30469:SF33">
    <property type="entry name" value="SLR1207 PROTEIN"/>
    <property type="match status" value="1"/>
</dbReference>
<sequence length="421" mass="48569">MRLIMDIEIRKKSIHNKEKLLILIFFIAFISFIVFIIYYAISAKEASINENEVTKFHVNSKVASDILKTRAVVVPNKSVSISTEIGGIVTDIMKKPSQDVLKSEEIVKLSNFNFTLNNSAMLADVTDKLNNLINIRINLQSDYRDINNRFLEAVKELKEVKDKLKRYHDLVDKNYVSKETISDLEIKRDYWHDVYLFYKKLKNDKDRDISKQLKEIDEFVEKQRKLAEIIENGFEQLSIKSPITGNISSLDLILGQRLKPGDQIAIVDDLSSFYFESEINEYYLNKITYHSSASLIYNNGKIPLLVKLISSEVNNGTFKVRFELEDKKAINFKRGQSVDVIIKLNEERKIFSVPSSMVFTIDNKSYVFVYHPDKKIAQRIQVATGQDNGSNIEIKNGVTEEQILVSFGKNRLVNNDTVRIE</sequence>
<dbReference type="NCBIfam" id="NF038010">
    <property type="entry name" value="ABC_adapt_DarC"/>
    <property type="match status" value="1"/>
</dbReference>
<dbReference type="GO" id="GO:1990281">
    <property type="term" value="C:efflux pump complex"/>
    <property type="evidence" value="ECO:0007669"/>
    <property type="project" value="TreeGrafter"/>
</dbReference>
<evidence type="ECO:0000313" key="2">
    <source>
        <dbReference type="EMBL" id="RAW93619.1"/>
    </source>
</evidence>
<evidence type="ECO:0000313" key="3">
    <source>
        <dbReference type="Proteomes" id="UP000250870"/>
    </source>
</evidence>
<keyword evidence="1" id="KW-1133">Transmembrane helix</keyword>
<keyword evidence="1" id="KW-0472">Membrane</keyword>
<accession>A0A329VPF3</accession>
<dbReference type="GO" id="GO:0015562">
    <property type="term" value="F:efflux transmembrane transporter activity"/>
    <property type="evidence" value="ECO:0007669"/>
    <property type="project" value="TreeGrafter"/>
</dbReference>
<dbReference type="Gene3D" id="2.40.50.100">
    <property type="match status" value="1"/>
</dbReference>
<reference evidence="2 3" key="1">
    <citation type="journal article" date="2018" name="Int. J. Syst. Evol. Microbiol.">
        <title>Whole-genome-based revisit of Photorhabdus phylogeny: proposal for the elevation of most Photorhabdus subspecies to the species level and description of one novel species Photorhabdus bodei sp. nov., and one novel subspecies Photorhabdus laumondii subsp. clarkei subsp. nov.</title>
        <authorList>
            <person name="Machado R.A.R."/>
            <person name="Wuthrich D."/>
            <person name="Kuhnert P."/>
            <person name="Arce C.C.M."/>
            <person name="Thonen L."/>
            <person name="Ruiz C."/>
            <person name="Zhang X."/>
            <person name="Robert C.A.M."/>
            <person name="Karimi J."/>
            <person name="Kamali S."/>
            <person name="Ma J."/>
            <person name="Bruggmann R."/>
            <person name="Erb M."/>
        </authorList>
    </citation>
    <scope>NUCLEOTIDE SEQUENCE [LARGE SCALE GENOMIC DNA]</scope>
    <source>
        <strain evidence="2 3">BOJ-47</strain>
    </source>
</reference>
<dbReference type="Proteomes" id="UP000250870">
    <property type="component" value="Unassembled WGS sequence"/>
</dbReference>
<dbReference type="AlphaFoldDB" id="A0A329VPF3"/>
<evidence type="ECO:0000256" key="1">
    <source>
        <dbReference type="SAM" id="Phobius"/>
    </source>
</evidence>
<protein>
    <submittedName>
        <fullName evidence="2">Uncharacterized protein</fullName>
    </submittedName>
</protein>
<comment type="caution">
    <text evidence="2">The sequence shown here is derived from an EMBL/GenBank/DDBJ whole genome shotgun (WGS) entry which is preliminary data.</text>
</comment>
<proteinExistence type="predicted"/>
<dbReference type="Gene3D" id="2.40.420.20">
    <property type="match status" value="1"/>
</dbReference>
<dbReference type="Gene3D" id="1.10.287.470">
    <property type="entry name" value="Helix hairpin bin"/>
    <property type="match status" value="1"/>
</dbReference>
<name>A0A329VPF3_9GAMM</name>
<feature type="transmembrane region" description="Helical" evidence="1">
    <location>
        <begin position="20"/>
        <end position="41"/>
    </location>
</feature>